<dbReference type="Pfam" id="PF03237">
    <property type="entry name" value="Terminase_6N"/>
    <property type="match status" value="1"/>
</dbReference>
<dbReference type="InterPro" id="IPR027417">
    <property type="entry name" value="P-loop_NTPase"/>
</dbReference>
<evidence type="ECO:0000259" key="2">
    <source>
        <dbReference type="Pfam" id="PF17289"/>
    </source>
</evidence>
<accession>A0A381RCX1</accession>
<dbReference type="InterPro" id="IPR035421">
    <property type="entry name" value="Terminase_6C"/>
</dbReference>
<protein>
    <recommendedName>
        <fullName evidence="2">Terminase large subunit gp17-like C-terminal domain-containing protein</fullName>
    </recommendedName>
</protein>
<sequence length="544" mass="62277">MGAQHYLGNPNLKNSNVQLEFSPDQVKELVKCATDPKHFIENYVQIVHVDHGLVPFKLYDYQEEMVEIFHNNRFVISKLPRQSGKSTTIVSYLLHYILFNENVAVAILANKGNTARELLSRMQMSFEHLPSWLQQGVTVWNKGNVELENGSKILAAATSSSAVRGSSFNIIFLDEFAHVDPPSLADEFFNSVYPTISSGNTTKVFIVSTPYGMNKFYKMWIDAEEGRNTYVPFSVNWSDVPGRDDAWKAETIQNTSERQWRQEFECEFLGSTNTLIEPAKLRNMPYKPPIRKQQELDVYVEPQKGHAYCTLVDTASGVGQDYSTFTIIDVTEIPYKVVAKYRNNEISPIIFPNIIEQISTQYNKSWCLVETNGNGMQVGDILYYDLEYENTILTSPNKGGQEVSGGFKKNSRIGLITSKHVKRTGCTTIKELIEKDHLIIEDFDIISELMTFAEKGPSFQAEEGYHDDLVMTLVLFGWLVNQRYFKEITDSDIRKKLLEQQERMNDEDSLPLGFFNDGISEVVAEDDYHVWKEYKSGLYWNSEI</sequence>
<dbReference type="Gene3D" id="3.30.420.240">
    <property type="match status" value="1"/>
</dbReference>
<dbReference type="AlphaFoldDB" id="A0A381RCX1"/>
<dbReference type="SUPFAM" id="SSF52540">
    <property type="entry name" value="P-loop containing nucleoside triphosphate hydrolases"/>
    <property type="match status" value="1"/>
</dbReference>
<dbReference type="Pfam" id="PF17289">
    <property type="entry name" value="Terminase_6C"/>
    <property type="match status" value="1"/>
</dbReference>
<keyword evidence="1" id="KW-1188">Viral release from host cell</keyword>
<organism evidence="3">
    <name type="scientific">marine metagenome</name>
    <dbReference type="NCBI Taxonomy" id="408172"/>
    <lineage>
        <taxon>unclassified sequences</taxon>
        <taxon>metagenomes</taxon>
        <taxon>ecological metagenomes</taxon>
    </lineage>
</organism>
<name>A0A381RCX1_9ZZZZ</name>
<proteinExistence type="predicted"/>
<feature type="domain" description="Terminase large subunit gp17-like C-terminal" evidence="2">
    <location>
        <begin position="312"/>
        <end position="470"/>
    </location>
</feature>
<dbReference type="Gene3D" id="3.40.50.300">
    <property type="entry name" value="P-loop containing nucleotide triphosphate hydrolases"/>
    <property type="match status" value="1"/>
</dbReference>
<gene>
    <name evidence="3" type="ORF">METZ01_LOCUS41603</name>
</gene>
<reference evidence="3" key="1">
    <citation type="submission" date="2018-05" db="EMBL/GenBank/DDBJ databases">
        <authorList>
            <person name="Lanie J.A."/>
            <person name="Ng W.-L."/>
            <person name="Kazmierczak K.M."/>
            <person name="Andrzejewski T.M."/>
            <person name="Davidsen T.M."/>
            <person name="Wayne K.J."/>
            <person name="Tettelin H."/>
            <person name="Glass J.I."/>
            <person name="Rusch D."/>
            <person name="Podicherti R."/>
            <person name="Tsui H.-C.T."/>
            <person name="Winkler M.E."/>
        </authorList>
    </citation>
    <scope>NUCLEOTIDE SEQUENCE</scope>
</reference>
<dbReference type="EMBL" id="UINC01001785">
    <property type="protein sequence ID" value="SUZ88749.1"/>
    <property type="molecule type" value="Genomic_DNA"/>
</dbReference>
<evidence type="ECO:0000313" key="3">
    <source>
        <dbReference type="EMBL" id="SUZ88749.1"/>
    </source>
</evidence>
<evidence type="ECO:0000256" key="1">
    <source>
        <dbReference type="ARBA" id="ARBA00022612"/>
    </source>
</evidence>